<reference evidence="2" key="2">
    <citation type="journal article" date="2019" name="Genome Biol. Evol.">
        <title>Day and night: Metabolic profiles and evolutionary relationships of six axenic non-marine cyanobacteria.</title>
        <authorList>
            <person name="Will S.E."/>
            <person name="Henke P."/>
            <person name="Boedeker C."/>
            <person name="Huang S."/>
            <person name="Brinkmann H."/>
            <person name="Rohde M."/>
            <person name="Jarek M."/>
            <person name="Friedl T."/>
            <person name="Seufert S."/>
            <person name="Schumacher M."/>
            <person name="Overmann J."/>
            <person name="Neumann-Schaal M."/>
            <person name="Petersen J."/>
        </authorList>
    </citation>
    <scope>NUCLEOTIDE SEQUENCE [LARGE SCALE GENOMIC DNA]</scope>
    <source>
        <strain evidence="2">PCC 7102</strain>
    </source>
</reference>
<dbReference type="Pfam" id="PF12965">
    <property type="entry name" value="DUF3854"/>
    <property type="match status" value="1"/>
</dbReference>
<accession>A0A433VSC0</accession>
<comment type="caution">
    <text evidence="2">The sequence shown here is derived from an EMBL/GenBank/DDBJ whole genome shotgun (WGS) entry which is preliminary data.</text>
</comment>
<evidence type="ECO:0000313" key="3">
    <source>
        <dbReference type="Proteomes" id="UP000271624"/>
    </source>
</evidence>
<dbReference type="AlphaFoldDB" id="A0A433VSC0"/>
<reference evidence="2" key="1">
    <citation type="submission" date="2018-12" db="EMBL/GenBank/DDBJ databases">
        <authorList>
            <person name="Will S."/>
            <person name="Neumann-Schaal M."/>
            <person name="Henke P."/>
        </authorList>
    </citation>
    <scope>NUCLEOTIDE SEQUENCE</scope>
    <source>
        <strain evidence="2">PCC 7102</strain>
    </source>
</reference>
<gene>
    <name evidence="2" type="ORF">DSM106972_010760</name>
</gene>
<keyword evidence="3" id="KW-1185">Reference proteome</keyword>
<dbReference type="InterPro" id="IPR024385">
    <property type="entry name" value="DUF3854"/>
</dbReference>
<sequence>MEIKLKILNIMSKYTAQSVPNTSSTFDDIHAPDSSQRNRFSSFDDFKAFIRGAFISGSGIDSELFDVCVEFHTDIECFDGGDVEAPIHEELGWKFTRFSHKASEPLYAAFLRNEDGSLWQAVVSLWDSERERPYRYLAPTNNGDRAFLPPIPPVIRKRIASNYGIDVPETGSFWEWCTSIDVPRIVTEGGKKGLCGLSLGYITIALYGCTCGAITKDEDGNKVEPLLTPDLQRESE</sequence>
<name>A0A433VSC0_9CYAN</name>
<dbReference type="EMBL" id="RSCL01000002">
    <property type="protein sequence ID" value="RUT09023.1"/>
    <property type="molecule type" value="Genomic_DNA"/>
</dbReference>
<protein>
    <recommendedName>
        <fullName evidence="1">DUF3854 domain-containing protein</fullName>
    </recommendedName>
</protein>
<organism evidence="2 3">
    <name type="scientific">Dulcicalothrix desertica PCC 7102</name>
    <dbReference type="NCBI Taxonomy" id="232991"/>
    <lineage>
        <taxon>Bacteria</taxon>
        <taxon>Bacillati</taxon>
        <taxon>Cyanobacteriota</taxon>
        <taxon>Cyanophyceae</taxon>
        <taxon>Nostocales</taxon>
        <taxon>Calotrichaceae</taxon>
        <taxon>Dulcicalothrix</taxon>
    </lineage>
</organism>
<evidence type="ECO:0000313" key="2">
    <source>
        <dbReference type="EMBL" id="RUT09023.1"/>
    </source>
</evidence>
<evidence type="ECO:0000259" key="1">
    <source>
        <dbReference type="Pfam" id="PF12965"/>
    </source>
</evidence>
<proteinExistence type="predicted"/>
<feature type="domain" description="DUF3854" evidence="1">
    <location>
        <begin position="173"/>
        <end position="232"/>
    </location>
</feature>
<dbReference type="Proteomes" id="UP000271624">
    <property type="component" value="Unassembled WGS sequence"/>
</dbReference>